<dbReference type="InterPro" id="IPR039426">
    <property type="entry name" value="TonB-dep_rcpt-like"/>
</dbReference>
<dbReference type="GO" id="GO:0009279">
    <property type="term" value="C:cell outer membrane"/>
    <property type="evidence" value="ECO:0007669"/>
    <property type="project" value="UniProtKB-SubCell"/>
</dbReference>
<dbReference type="InterPro" id="IPR023996">
    <property type="entry name" value="TonB-dep_OMP_SusC/RagA"/>
</dbReference>
<dbReference type="InterPro" id="IPR037066">
    <property type="entry name" value="Plug_dom_sf"/>
</dbReference>
<dbReference type="eggNOG" id="COG4206">
    <property type="taxonomic scope" value="Bacteria"/>
</dbReference>
<evidence type="ECO:0000256" key="3">
    <source>
        <dbReference type="ARBA" id="ARBA00022452"/>
    </source>
</evidence>
<comment type="caution">
    <text evidence="10">The sequence shown here is derived from an EMBL/GenBank/DDBJ whole genome shotgun (WGS) entry which is preliminary data.</text>
</comment>
<proteinExistence type="inferred from homology"/>
<dbReference type="InterPro" id="IPR023997">
    <property type="entry name" value="TonB-dep_OMP_SusC/RagA_CS"/>
</dbReference>
<dbReference type="Gene3D" id="2.170.130.10">
    <property type="entry name" value="TonB-dependent receptor, plug domain"/>
    <property type="match status" value="1"/>
</dbReference>
<keyword evidence="3 7" id="KW-1134">Transmembrane beta strand</keyword>
<sequence>MNSKLLVFLWILTCSAYQSYAQTQTVTGVVTGSDGLPLPGVSVNNRAIKLGTQTKADGGYSIKVGPGQSLEFTFIGFETKTVKPAGSTLNVVLQGSTNALTEVVVLGYGTSTSRRDAVGSIASVKGSEISQQPVQNFQQSLGGRAAGVQVTIPSGVVNAPPVFRIRGTNSINLSSQPLIVVDGVVSITGDVSGSNSTGNALGNINNEDIESIEILKDAASTAIYGSRAANGVVLVTTKKGKKGKPVITFDSWLGQSKVVRLPKTLDAFQYTDIKNEGLRNATPNLYNTGAAIPANAATGTPAIPTRYFALTNDADGNPINTDWNDYVYRTGVANNNTISLSGANDYTSYYLSTNYSKQKGILQGNAFNRRSILASVDHKANKVITIGGKINYSNEENLASASTGSIEGTAYGTEGLGRIPLVMPSNISPYNNDGTYNLNGSAIGTMNNVNLGVTYPNIVPVLDLNRSNNELNHIASNIYFQARPLSWITLKTLYGIDYIFSDNDLFGAAIQGSTGSATATYAKRKNWTWTNTVQFTHTFASDHNVSLLLGNEQTRNTTNGFGIARTILSDPEFNVVQAGFTTNATSGLLYGENYLASFFGRLDYDFNKKYFLSATLRKDYYSAFGLNKKDGYFPGGGIKWEVAREKFWSDIHADKIFSSFQLRGSYGKVGNNLGLNDYASYSFYSSGVFLVNPSLVSNQVGNPGLGWETSQKIDIGLNLGILNNRITAEMAYYKNDIDGLIFNVPQAPSAGLTTATYAASNPPLNIGSMYNKGFELTINADAVRTTDFTYTPSFNISFNKNRVTALADGQTSFVSTTSGLETVSITEIGHPLSNLYIIRTAGVDPETGRRIFLDKQGTKVYFDFYGTPRYTYADGTRAPDITQSNDAVNYKQTNPKAFGGFNNTFRYKKFDVSFLLTYQFGGYMYYGTRAGLLDQRFWNNSVEILNRWTTPGQVTDIPKVKYNDNISNGNTLPSDFNVFKSDFIKLKSANVGYTLPQSVVSKVGISNLRLYVSAYNLFMITDYPGPDPEVASNGSSIQGNSSAGVDRNTAANQRTITAGLSVKF</sequence>
<dbReference type="NCBIfam" id="TIGR04057">
    <property type="entry name" value="SusC_RagA_signa"/>
    <property type="match status" value="1"/>
</dbReference>
<dbReference type="InterPro" id="IPR008969">
    <property type="entry name" value="CarboxyPept-like_regulatory"/>
</dbReference>
<keyword evidence="10" id="KW-0675">Receptor</keyword>
<dbReference type="EMBL" id="AQPN01000024">
    <property type="protein sequence ID" value="EOR96110.1"/>
    <property type="molecule type" value="Genomic_DNA"/>
</dbReference>
<dbReference type="Proteomes" id="UP000014174">
    <property type="component" value="Unassembled WGS sequence"/>
</dbReference>
<dbReference type="NCBIfam" id="TIGR04056">
    <property type="entry name" value="OMP_RagA_SusC"/>
    <property type="match status" value="1"/>
</dbReference>
<keyword evidence="4 7" id="KW-0812">Transmembrane</keyword>
<name>R9GX90_9SPHI</name>
<dbReference type="Pfam" id="PF07715">
    <property type="entry name" value="Plug"/>
    <property type="match status" value="1"/>
</dbReference>
<keyword evidence="2 7" id="KW-0813">Transport</keyword>
<dbReference type="eggNOG" id="COG4771">
    <property type="taxonomic scope" value="Bacteria"/>
</dbReference>
<dbReference type="Gene3D" id="2.40.170.20">
    <property type="entry name" value="TonB-dependent receptor, beta-barrel domain"/>
    <property type="match status" value="1"/>
</dbReference>
<dbReference type="Pfam" id="PF13715">
    <property type="entry name" value="CarbopepD_reg_2"/>
    <property type="match status" value="1"/>
</dbReference>
<keyword evidence="6 7" id="KW-0998">Cell outer membrane</keyword>
<evidence type="ECO:0000313" key="10">
    <source>
        <dbReference type="EMBL" id="EOR96110.1"/>
    </source>
</evidence>
<dbReference type="PROSITE" id="PS52016">
    <property type="entry name" value="TONB_DEPENDENT_REC_3"/>
    <property type="match status" value="1"/>
</dbReference>
<keyword evidence="11" id="KW-1185">Reference proteome</keyword>
<dbReference type="Gene3D" id="2.60.40.1120">
    <property type="entry name" value="Carboxypeptidase-like, regulatory domain"/>
    <property type="match status" value="1"/>
</dbReference>
<organism evidence="10 11">
    <name type="scientific">Arcticibacter svalbardensis MN12-7</name>
    <dbReference type="NCBI Taxonomy" id="1150600"/>
    <lineage>
        <taxon>Bacteria</taxon>
        <taxon>Pseudomonadati</taxon>
        <taxon>Bacteroidota</taxon>
        <taxon>Sphingobacteriia</taxon>
        <taxon>Sphingobacteriales</taxon>
        <taxon>Sphingobacteriaceae</taxon>
        <taxon>Arcticibacter</taxon>
    </lineage>
</organism>
<feature type="domain" description="TonB-dependent receptor plug" evidence="9">
    <location>
        <begin position="114"/>
        <end position="232"/>
    </location>
</feature>
<feature type="chain" id="PRO_5004472381" evidence="8">
    <location>
        <begin position="22"/>
        <end position="1064"/>
    </location>
</feature>
<dbReference type="OrthoDB" id="9768177at2"/>
<evidence type="ECO:0000256" key="2">
    <source>
        <dbReference type="ARBA" id="ARBA00022448"/>
    </source>
</evidence>
<gene>
    <name evidence="10" type="ORF">ADIARSV_0754</name>
</gene>
<comment type="similarity">
    <text evidence="7">Belongs to the TonB-dependent receptor family.</text>
</comment>
<comment type="subcellular location">
    <subcellularLocation>
        <location evidence="1 7">Cell outer membrane</location>
        <topology evidence="1 7">Multi-pass membrane protein</topology>
    </subcellularLocation>
</comment>
<evidence type="ECO:0000256" key="5">
    <source>
        <dbReference type="ARBA" id="ARBA00023136"/>
    </source>
</evidence>
<protein>
    <submittedName>
        <fullName evidence="10">TonB-dependent receptor</fullName>
    </submittedName>
</protein>
<dbReference type="InterPro" id="IPR012910">
    <property type="entry name" value="Plug_dom"/>
</dbReference>
<feature type="signal peptide" evidence="8">
    <location>
        <begin position="1"/>
        <end position="21"/>
    </location>
</feature>
<evidence type="ECO:0000256" key="6">
    <source>
        <dbReference type="ARBA" id="ARBA00023237"/>
    </source>
</evidence>
<keyword evidence="8" id="KW-0732">Signal</keyword>
<evidence type="ECO:0000313" key="11">
    <source>
        <dbReference type="Proteomes" id="UP000014174"/>
    </source>
</evidence>
<dbReference type="PATRIC" id="fig|1150600.3.peg.742"/>
<reference evidence="10 11" key="1">
    <citation type="journal article" date="2013" name="Genome Announc.">
        <title>Draft Genome Sequence of Arcticibacter svalbardensis Strain MN12-7T, a Member of the Family Sphingobacteriaceae Isolated from an Arctic Soil Sample.</title>
        <authorList>
            <person name="Shivaji S."/>
            <person name="Ara S."/>
            <person name="Prasad S."/>
            <person name="Manasa B.P."/>
            <person name="Begum Z."/>
            <person name="Singh A."/>
            <person name="Kumar Pinnaka A."/>
        </authorList>
    </citation>
    <scope>NUCLEOTIDE SEQUENCE [LARGE SCALE GENOMIC DNA]</scope>
    <source>
        <strain evidence="10 11">MN12-7</strain>
    </source>
</reference>
<evidence type="ECO:0000256" key="1">
    <source>
        <dbReference type="ARBA" id="ARBA00004571"/>
    </source>
</evidence>
<dbReference type="SUPFAM" id="SSF56935">
    <property type="entry name" value="Porins"/>
    <property type="match status" value="1"/>
</dbReference>
<dbReference type="SUPFAM" id="SSF49464">
    <property type="entry name" value="Carboxypeptidase regulatory domain-like"/>
    <property type="match status" value="1"/>
</dbReference>
<dbReference type="InterPro" id="IPR036942">
    <property type="entry name" value="Beta-barrel_TonB_sf"/>
</dbReference>
<accession>R9GX90</accession>
<dbReference type="RefSeq" id="WP_016194000.1">
    <property type="nucleotide sequence ID" value="NZ_AQPN01000024.1"/>
</dbReference>
<dbReference type="AlphaFoldDB" id="R9GX90"/>
<dbReference type="STRING" id="1150600.ADIARSV_0754"/>
<evidence type="ECO:0000256" key="8">
    <source>
        <dbReference type="SAM" id="SignalP"/>
    </source>
</evidence>
<evidence type="ECO:0000259" key="9">
    <source>
        <dbReference type="Pfam" id="PF07715"/>
    </source>
</evidence>
<keyword evidence="5 7" id="KW-0472">Membrane</keyword>
<evidence type="ECO:0000256" key="7">
    <source>
        <dbReference type="PROSITE-ProRule" id="PRU01360"/>
    </source>
</evidence>
<evidence type="ECO:0000256" key="4">
    <source>
        <dbReference type="ARBA" id="ARBA00022692"/>
    </source>
</evidence>